<evidence type="ECO:0000256" key="2">
    <source>
        <dbReference type="ARBA" id="ARBA00007886"/>
    </source>
</evidence>
<dbReference type="PANTHER" id="PTHR35789">
    <property type="entry name" value="SPORE GERMINATION PROTEIN B3"/>
    <property type="match status" value="1"/>
</dbReference>
<comment type="caution">
    <text evidence="11">The sequence shown here is derived from an EMBL/GenBank/DDBJ whole genome shotgun (WGS) entry which is preliminary data.</text>
</comment>
<dbReference type="InterPro" id="IPR057336">
    <property type="entry name" value="GerAC_N"/>
</dbReference>
<evidence type="ECO:0000313" key="12">
    <source>
        <dbReference type="Proteomes" id="UP000262939"/>
    </source>
</evidence>
<dbReference type="InterPro" id="IPR046953">
    <property type="entry name" value="Spore_GerAC-like_C"/>
</dbReference>
<dbReference type="Gene3D" id="3.30.300.210">
    <property type="entry name" value="Nutrient germinant receptor protein C, domain 3"/>
    <property type="match status" value="1"/>
</dbReference>
<keyword evidence="4 8" id="KW-0732">Signal</keyword>
<name>A0A372L8C5_9BACI</name>
<evidence type="ECO:0000256" key="7">
    <source>
        <dbReference type="ARBA" id="ARBA00023288"/>
    </source>
</evidence>
<dbReference type="Pfam" id="PF05504">
    <property type="entry name" value="Spore_GerAC"/>
    <property type="match status" value="1"/>
</dbReference>
<keyword evidence="7" id="KW-0449">Lipoprotein</keyword>
<dbReference type="EMBL" id="QVTD01000017">
    <property type="protein sequence ID" value="RFU61137.1"/>
    <property type="molecule type" value="Genomic_DNA"/>
</dbReference>
<reference evidence="11 12" key="1">
    <citation type="submission" date="2018-08" db="EMBL/GenBank/DDBJ databases">
        <title>Bacillus chawlae sp. nov., Bacillus glennii sp. nov., and Bacillus saganii sp. nov. Isolated from the Vehicle Assembly Building at Kennedy Space Center where the Viking Spacecraft were Assembled.</title>
        <authorList>
            <person name="Seuylemezian A."/>
            <person name="Vaishampayan P."/>
        </authorList>
    </citation>
    <scope>NUCLEOTIDE SEQUENCE [LARGE SCALE GENOMIC DNA]</scope>
    <source>
        <strain evidence="11 12">V44-8</strain>
    </source>
</reference>
<sequence>MNRKWAFLFLMLACISLVSGCWSKKELTDVALVSALGIDIDEKGRYVGTFQIINPGNVAGGMQGGGAGQGPSVSVYSTTGNNIVEVSRRASTKISRRLYYAHTNLVVVSDELAEKEGLAAIMDAFDRHPEFRTTARVVIARESSAADIVKTLTAVDKIPANKVIKTMELTEKRWGEHVKTNIQEVTKDLVSPGKEPILTGFRMIGNAKKGEKMENVQESALDAILQADAIAVFKDDKLVDWLTGETARGTLWVLDKIKSTGISIDWQDKQEAIAYQVVRQKTKVTATMKNGQPQISINVQAEGDIDEANVPVNLADPRVLLRIEKALGKEIEKEIHKSIQHASQHKTDIFGFGEAMHRSEPESWKRMEKNWNDEHFPKLKVKVNVDAYIRRTGLRSKPMHFGGHLRVGPPVGQRVKAVGFSTPRG</sequence>
<comment type="subcellular location">
    <subcellularLocation>
        <location evidence="1">Membrane</location>
        <topology evidence="1">Lipid-anchor</topology>
    </subcellularLocation>
</comment>
<dbReference type="NCBIfam" id="TIGR02887">
    <property type="entry name" value="spore_ger_x_C"/>
    <property type="match status" value="1"/>
</dbReference>
<feature type="domain" description="Spore germination GerAC-like C-terminal" evidence="9">
    <location>
        <begin position="230"/>
        <end position="393"/>
    </location>
</feature>
<evidence type="ECO:0000256" key="1">
    <source>
        <dbReference type="ARBA" id="ARBA00004635"/>
    </source>
</evidence>
<dbReference type="RefSeq" id="WP_117324171.1">
    <property type="nucleotide sequence ID" value="NZ_QVTD01000017.1"/>
</dbReference>
<evidence type="ECO:0000256" key="8">
    <source>
        <dbReference type="SAM" id="SignalP"/>
    </source>
</evidence>
<keyword evidence="6" id="KW-0564">Palmitate</keyword>
<dbReference type="Proteomes" id="UP000262939">
    <property type="component" value="Unassembled WGS sequence"/>
</dbReference>
<evidence type="ECO:0000256" key="4">
    <source>
        <dbReference type="ARBA" id="ARBA00022729"/>
    </source>
</evidence>
<dbReference type="PROSITE" id="PS51257">
    <property type="entry name" value="PROKAR_LIPOPROTEIN"/>
    <property type="match status" value="1"/>
</dbReference>
<dbReference type="OrthoDB" id="9816067at2"/>
<keyword evidence="3" id="KW-0309">Germination</keyword>
<feature type="domain" description="Spore germination protein N-terminal" evidence="10">
    <location>
        <begin position="24"/>
        <end position="200"/>
    </location>
</feature>
<dbReference type="Pfam" id="PF25198">
    <property type="entry name" value="Spore_GerAC_N"/>
    <property type="match status" value="1"/>
</dbReference>
<feature type="chain" id="PRO_5039495893" evidence="8">
    <location>
        <begin position="21"/>
        <end position="425"/>
    </location>
</feature>
<dbReference type="PANTHER" id="PTHR35789:SF1">
    <property type="entry name" value="SPORE GERMINATION PROTEIN B3"/>
    <property type="match status" value="1"/>
</dbReference>
<dbReference type="GO" id="GO:0009847">
    <property type="term" value="P:spore germination"/>
    <property type="evidence" value="ECO:0007669"/>
    <property type="project" value="InterPro"/>
</dbReference>
<gene>
    <name evidence="11" type="ORF">D0466_19350</name>
</gene>
<evidence type="ECO:0000256" key="5">
    <source>
        <dbReference type="ARBA" id="ARBA00023136"/>
    </source>
</evidence>
<feature type="signal peptide" evidence="8">
    <location>
        <begin position="1"/>
        <end position="20"/>
    </location>
</feature>
<evidence type="ECO:0000256" key="3">
    <source>
        <dbReference type="ARBA" id="ARBA00022544"/>
    </source>
</evidence>
<comment type="similarity">
    <text evidence="2">Belongs to the GerABKC lipoprotein family.</text>
</comment>
<dbReference type="AlphaFoldDB" id="A0A372L8C5"/>
<proteinExistence type="inferred from homology"/>
<evidence type="ECO:0000256" key="6">
    <source>
        <dbReference type="ARBA" id="ARBA00023139"/>
    </source>
</evidence>
<accession>A0A372L8C5</accession>
<dbReference type="InterPro" id="IPR038501">
    <property type="entry name" value="Spore_GerAC_C_sf"/>
</dbReference>
<evidence type="ECO:0000259" key="10">
    <source>
        <dbReference type="Pfam" id="PF25198"/>
    </source>
</evidence>
<dbReference type="GO" id="GO:0016020">
    <property type="term" value="C:membrane"/>
    <property type="evidence" value="ECO:0007669"/>
    <property type="project" value="UniProtKB-SubCell"/>
</dbReference>
<keyword evidence="12" id="KW-1185">Reference proteome</keyword>
<keyword evidence="5" id="KW-0472">Membrane</keyword>
<dbReference type="InterPro" id="IPR008844">
    <property type="entry name" value="Spore_GerAC-like"/>
</dbReference>
<evidence type="ECO:0000259" key="9">
    <source>
        <dbReference type="Pfam" id="PF05504"/>
    </source>
</evidence>
<organism evidence="11 12">
    <name type="scientific">Peribacillus glennii</name>
    <dbReference type="NCBI Taxonomy" id="2303991"/>
    <lineage>
        <taxon>Bacteria</taxon>
        <taxon>Bacillati</taxon>
        <taxon>Bacillota</taxon>
        <taxon>Bacilli</taxon>
        <taxon>Bacillales</taxon>
        <taxon>Bacillaceae</taxon>
        <taxon>Peribacillus</taxon>
    </lineage>
</organism>
<evidence type="ECO:0000313" key="11">
    <source>
        <dbReference type="EMBL" id="RFU61137.1"/>
    </source>
</evidence>
<protein>
    <submittedName>
        <fullName evidence="11">Ger(X)C family spore germination protein</fullName>
    </submittedName>
</protein>